<dbReference type="InterPro" id="IPR000192">
    <property type="entry name" value="Aminotrans_V_dom"/>
</dbReference>
<keyword evidence="13" id="KW-1185">Reference proteome</keyword>
<dbReference type="RefSeq" id="XP_067920746.1">
    <property type="nucleotide sequence ID" value="XM_068067279.1"/>
</dbReference>
<dbReference type="Proteomes" id="UP000221165">
    <property type="component" value="Unassembled WGS sequence"/>
</dbReference>
<dbReference type="EMBL" id="MIGC01003681">
    <property type="protein sequence ID" value="PHJ19044.1"/>
    <property type="molecule type" value="Genomic_DNA"/>
</dbReference>
<feature type="domain" description="Aminotransferase class V" evidence="11">
    <location>
        <begin position="52"/>
        <end position="346"/>
    </location>
</feature>
<comment type="cofactor">
    <cofactor evidence="1 8 10">
        <name>pyridoxal 5'-phosphate</name>
        <dbReference type="ChEBI" id="CHEBI:597326"/>
    </cofactor>
</comment>
<dbReference type="GO" id="GO:0008453">
    <property type="term" value="F:alanine-glyoxylate transaminase activity"/>
    <property type="evidence" value="ECO:0007669"/>
    <property type="project" value="UniProtKB-EC"/>
</dbReference>
<evidence type="ECO:0000313" key="12">
    <source>
        <dbReference type="EMBL" id="PHJ19044.1"/>
    </source>
</evidence>
<evidence type="ECO:0000256" key="2">
    <source>
        <dbReference type="ARBA" id="ARBA00009236"/>
    </source>
</evidence>
<protein>
    <recommendedName>
        <fullName evidence="3">alanine--glyoxylate transaminase</fullName>
        <ecNumber evidence="3">2.6.1.44</ecNumber>
    </recommendedName>
</protein>
<dbReference type="PANTHER" id="PTHR21152:SF40">
    <property type="entry name" value="ALANINE--GLYOXYLATE AMINOTRANSFERASE"/>
    <property type="match status" value="1"/>
</dbReference>
<evidence type="ECO:0000256" key="4">
    <source>
        <dbReference type="ARBA" id="ARBA00022576"/>
    </source>
</evidence>
<dbReference type="PANTHER" id="PTHR21152">
    <property type="entry name" value="AMINOTRANSFERASE CLASS V"/>
    <property type="match status" value="1"/>
</dbReference>
<feature type="modified residue" description="N6-(pyridoxal phosphate)lysine" evidence="8">
    <location>
        <position position="209"/>
    </location>
</feature>
<evidence type="ECO:0000259" key="11">
    <source>
        <dbReference type="Pfam" id="PF00266"/>
    </source>
</evidence>
<dbReference type="GO" id="GO:0019265">
    <property type="term" value="P:glycine biosynthetic process, by transamination of glyoxylate"/>
    <property type="evidence" value="ECO:0007669"/>
    <property type="project" value="TreeGrafter"/>
</dbReference>
<organism evidence="12 13">
    <name type="scientific">Cystoisospora suis</name>
    <dbReference type="NCBI Taxonomy" id="483139"/>
    <lineage>
        <taxon>Eukaryota</taxon>
        <taxon>Sar</taxon>
        <taxon>Alveolata</taxon>
        <taxon>Apicomplexa</taxon>
        <taxon>Conoidasida</taxon>
        <taxon>Coccidia</taxon>
        <taxon>Eucoccidiorida</taxon>
        <taxon>Eimeriorina</taxon>
        <taxon>Sarcocystidae</taxon>
        <taxon>Cystoisospora</taxon>
    </lineage>
</organism>
<evidence type="ECO:0000256" key="3">
    <source>
        <dbReference type="ARBA" id="ARBA00013049"/>
    </source>
</evidence>
<dbReference type="GeneID" id="94430490"/>
<evidence type="ECO:0000256" key="10">
    <source>
        <dbReference type="RuleBase" id="RU004504"/>
    </source>
</evidence>
<evidence type="ECO:0000313" key="13">
    <source>
        <dbReference type="Proteomes" id="UP000221165"/>
    </source>
</evidence>
<sequence length="381" mass="41888">MAVSTKVNEQLKPSLKALEVPCRLLLGPGPSNSHPEVLRAMGLTALGYLDPAFMQVLEDIQALLRYVWQTKNETTLCVSGTGSAAMEACLANVVEKGDVVLVAVCGYFGNRLVEMARRYGADVRIINKPWGQSFSLQELREGLQEHQPRLLCIVHVETSTGVLQPMDGVGALCREFDSLLLLDTVTSLGGVPIHLDEWGVDLAYSCSQKALSASPGASPLTVSPRALQKVAARQTKVPNWYLDLSLLQKYWQTPHQYHHTPAIASYYGLREALRVVTDEGLSACWQRHQDSAEYMHSELEKLGLTVHVEKPWRAPTLTTVRIPDGIDAKALAARLLVEDNIEIGNGIGDLAGKVWRIGLMGHNSRREVVDKLITGLRRTLG</sequence>
<dbReference type="FunFam" id="3.40.640.10:FF:000027">
    <property type="entry name" value="Serine--pyruvate aminotransferase, mitochondrial"/>
    <property type="match status" value="1"/>
</dbReference>
<evidence type="ECO:0000256" key="9">
    <source>
        <dbReference type="RuleBase" id="RU004075"/>
    </source>
</evidence>
<evidence type="ECO:0000256" key="5">
    <source>
        <dbReference type="ARBA" id="ARBA00022679"/>
    </source>
</evidence>
<accession>A0A2C6KRP6</accession>
<dbReference type="VEuPathDB" id="ToxoDB:CSUI_007129"/>
<name>A0A2C6KRP6_9APIC</name>
<dbReference type="InterPro" id="IPR020578">
    <property type="entry name" value="Aminotrans_V_PyrdxlP_BS"/>
</dbReference>
<dbReference type="EC" id="2.6.1.44" evidence="3"/>
<dbReference type="Gene3D" id="3.40.640.10">
    <property type="entry name" value="Type I PLP-dependent aspartate aminotransferase-like (Major domain)"/>
    <property type="match status" value="1"/>
</dbReference>
<comment type="similarity">
    <text evidence="2 9">Belongs to the class-V pyridoxal-phosphate-dependent aminotransferase family.</text>
</comment>
<keyword evidence="6 8" id="KW-0663">Pyridoxal phosphate</keyword>
<evidence type="ECO:0000256" key="1">
    <source>
        <dbReference type="ARBA" id="ARBA00001933"/>
    </source>
</evidence>
<keyword evidence="5 12" id="KW-0808">Transferase</keyword>
<dbReference type="OrthoDB" id="7403325at2759"/>
<evidence type="ECO:0000256" key="6">
    <source>
        <dbReference type="ARBA" id="ARBA00022898"/>
    </source>
</evidence>
<dbReference type="PROSITE" id="PS00595">
    <property type="entry name" value="AA_TRANSFER_CLASS_5"/>
    <property type="match status" value="1"/>
</dbReference>
<evidence type="ECO:0000256" key="8">
    <source>
        <dbReference type="PIRSR" id="PIRSR000524-50"/>
    </source>
</evidence>
<dbReference type="CDD" id="cd06451">
    <property type="entry name" value="AGAT_like"/>
    <property type="match status" value="1"/>
</dbReference>
<comment type="caution">
    <text evidence="12">The sequence shown here is derived from an EMBL/GenBank/DDBJ whole genome shotgun (WGS) entry which is preliminary data.</text>
</comment>
<dbReference type="InterPro" id="IPR024169">
    <property type="entry name" value="SP_NH2Trfase/AEP_transaminase"/>
</dbReference>
<dbReference type="PIRSF" id="PIRSF000524">
    <property type="entry name" value="SPT"/>
    <property type="match status" value="1"/>
</dbReference>
<feature type="binding site" evidence="7">
    <location>
        <position position="356"/>
    </location>
    <ligand>
        <name>substrate</name>
    </ligand>
</feature>
<dbReference type="GO" id="GO:0005777">
    <property type="term" value="C:peroxisome"/>
    <property type="evidence" value="ECO:0007669"/>
    <property type="project" value="TreeGrafter"/>
</dbReference>
<dbReference type="InterPro" id="IPR015424">
    <property type="entry name" value="PyrdxlP-dep_Trfase"/>
</dbReference>
<proteinExistence type="inferred from homology"/>
<dbReference type="InterPro" id="IPR015422">
    <property type="entry name" value="PyrdxlP-dep_Trfase_small"/>
</dbReference>
<dbReference type="InterPro" id="IPR015421">
    <property type="entry name" value="PyrdxlP-dep_Trfase_major"/>
</dbReference>
<dbReference type="GO" id="GO:0004760">
    <property type="term" value="F:L-serine-pyruvate transaminase activity"/>
    <property type="evidence" value="ECO:0007669"/>
    <property type="project" value="TreeGrafter"/>
</dbReference>
<gene>
    <name evidence="12" type="ORF">CSUI_007129</name>
</gene>
<dbReference type="SUPFAM" id="SSF53383">
    <property type="entry name" value="PLP-dependent transferases"/>
    <property type="match status" value="1"/>
</dbReference>
<dbReference type="Gene3D" id="3.90.1150.10">
    <property type="entry name" value="Aspartate Aminotransferase, domain 1"/>
    <property type="match status" value="1"/>
</dbReference>
<keyword evidence="4 12" id="KW-0032">Aminotransferase</keyword>
<dbReference type="AlphaFoldDB" id="A0A2C6KRP6"/>
<dbReference type="Pfam" id="PF00266">
    <property type="entry name" value="Aminotran_5"/>
    <property type="match status" value="1"/>
</dbReference>
<evidence type="ECO:0000256" key="7">
    <source>
        <dbReference type="PIRSR" id="PIRSR000524-1"/>
    </source>
</evidence>
<reference evidence="12 13" key="1">
    <citation type="journal article" date="2017" name="Int. J. Parasitol.">
        <title>The genome of the protozoan parasite Cystoisospora suis and a reverse vaccinology approach to identify vaccine candidates.</title>
        <authorList>
            <person name="Palmieri N."/>
            <person name="Shrestha A."/>
            <person name="Ruttkowski B."/>
            <person name="Beck T."/>
            <person name="Vogl C."/>
            <person name="Tomley F."/>
            <person name="Blake D.P."/>
            <person name="Joachim A."/>
        </authorList>
    </citation>
    <scope>NUCLEOTIDE SEQUENCE [LARGE SCALE GENOMIC DNA]</scope>
    <source>
        <strain evidence="12 13">Wien I</strain>
    </source>
</reference>